<dbReference type="PANTHER" id="PTHR33408">
    <property type="entry name" value="TRANSPOSASE"/>
    <property type="match status" value="1"/>
</dbReference>
<dbReference type="PANTHER" id="PTHR33408:SF2">
    <property type="entry name" value="TRANSPOSASE DDE DOMAIN-CONTAINING PROTEIN"/>
    <property type="match status" value="1"/>
</dbReference>
<evidence type="ECO:0000313" key="2">
    <source>
        <dbReference type="Proteomes" id="UP000198619"/>
    </source>
</evidence>
<accession>A0A1I1B4S8</accession>
<gene>
    <name evidence="1" type="ORF">SAMN04488528_10607</name>
</gene>
<evidence type="ECO:0000313" key="1">
    <source>
        <dbReference type="EMBL" id="SFB44646.1"/>
    </source>
</evidence>
<dbReference type="Proteomes" id="UP000198619">
    <property type="component" value="Unassembled WGS sequence"/>
</dbReference>
<dbReference type="EMBL" id="FOKI01000060">
    <property type="protein sequence ID" value="SFB44646.1"/>
    <property type="molecule type" value="Genomic_DNA"/>
</dbReference>
<dbReference type="AlphaFoldDB" id="A0A1I1B4S8"/>
<reference evidence="1 2" key="1">
    <citation type="submission" date="2016-10" db="EMBL/GenBank/DDBJ databases">
        <authorList>
            <person name="de Groot N.N."/>
        </authorList>
    </citation>
    <scope>NUCLEOTIDE SEQUENCE [LARGE SCALE GENOMIC DNA]</scope>
    <source>
        <strain evidence="1 2">DSM 12271</strain>
    </source>
</reference>
<keyword evidence="2" id="KW-1185">Reference proteome</keyword>
<proteinExistence type="predicted"/>
<sequence length="100" mass="11892">MNRQLIEYKQRQEKYDSSKKILSKRNSYSKIDTDATFMHMKDDHMRNGQLKPGYNVQIAVESEYVTGVGIFQDRNDISKREDMQYNSETDTYTCHNDKKL</sequence>
<organism evidence="1 2">
    <name type="scientific">Clostridium frigidicarnis</name>
    <dbReference type="NCBI Taxonomy" id="84698"/>
    <lineage>
        <taxon>Bacteria</taxon>
        <taxon>Bacillati</taxon>
        <taxon>Bacillota</taxon>
        <taxon>Clostridia</taxon>
        <taxon>Eubacteriales</taxon>
        <taxon>Clostridiaceae</taxon>
        <taxon>Clostridium</taxon>
    </lineage>
</organism>
<protein>
    <recommendedName>
        <fullName evidence="3">Transposase DDE domain-containing protein</fullName>
    </recommendedName>
</protein>
<name>A0A1I1B4S8_9CLOT</name>
<evidence type="ECO:0008006" key="3">
    <source>
        <dbReference type="Google" id="ProtNLM"/>
    </source>
</evidence>
<dbReference type="STRING" id="84698.SAMN04488528_10607"/>